<name>A0A366QKR7_9HYPO</name>
<dbReference type="GeneID" id="42000950"/>
<dbReference type="AlphaFoldDB" id="A0A366QKR7"/>
<evidence type="ECO:0000259" key="2">
    <source>
        <dbReference type="PROSITE" id="PS00036"/>
    </source>
</evidence>
<reference evidence="3 4" key="1">
    <citation type="submission" date="2018-06" db="EMBL/GenBank/DDBJ databases">
        <title>Fusarium incarnatum-equiseti species complex species 28.</title>
        <authorList>
            <person name="Gardiner D.M."/>
        </authorList>
    </citation>
    <scope>NUCLEOTIDE SEQUENCE [LARGE SCALE GENOMIC DNA]</scope>
    <source>
        <strain evidence="3 4">FIESC_28</strain>
    </source>
</reference>
<protein>
    <recommendedName>
        <fullName evidence="2">BZIP domain-containing protein</fullName>
    </recommendedName>
</protein>
<feature type="compositionally biased region" description="Low complexity" evidence="1">
    <location>
        <begin position="97"/>
        <end position="107"/>
    </location>
</feature>
<evidence type="ECO:0000313" key="4">
    <source>
        <dbReference type="Proteomes" id="UP000253153"/>
    </source>
</evidence>
<comment type="caution">
    <text evidence="3">The sequence shown here is derived from an EMBL/GenBank/DDBJ whole genome shotgun (WGS) entry which is preliminary data.</text>
</comment>
<dbReference type="EMBL" id="QKXC01000413">
    <property type="protein sequence ID" value="RBR04605.1"/>
    <property type="molecule type" value="Genomic_DNA"/>
</dbReference>
<dbReference type="Pfam" id="PF11905">
    <property type="entry name" value="DUF3425"/>
    <property type="match status" value="1"/>
</dbReference>
<dbReference type="GO" id="GO:0003700">
    <property type="term" value="F:DNA-binding transcription factor activity"/>
    <property type="evidence" value="ECO:0007669"/>
    <property type="project" value="InterPro"/>
</dbReference>
<dbReference type="CDD" id="cd14688">
    <property type="entry name" value="bZIP_YAP"/>
    <property type="match status" value="1"/>
</dbReference>
<feature type="domain" description="BZIP" evidence="2">
    <location>
        <begin position="36"/>
        <end position="50"/>
    </location>
</feature>
<feature type="compositionally biased region" description="Polar residues" evidence="1">
    <location>
        <begin position="1"/>
        <end position="13"/>
    </location>
</feature>
<organism evidence="3 4">
    <name type="scientific">Fusarium coffeatum</name>
    <dbReference type="NCBI Taxonomy" id="231269"/>
    <lineage>
        <taxon>Eukaryota</taxon>
        <taxon>Fungi</taxon>
        <taxon>Dikarya</taxon>
        <taxon>Ascomycota</taxon>
        <taxon>Pezizomycotina</taxon>
        <taxon>Sordariomycetes</taxon>
        <taxon>Hypocreomycetidae</taxon>
        <taxon>Hypocreales</taxon>
        <taxon>Nectriaceae</taxon>
        <taxon>Fusarium</taxon>
        <taxon>Fusarium incarnatum-equiseti species complex</taxon>
    </lineage>
</organism>
<feature type="compositionally biased region" description="Basic and acidic residues" evidence="1">
    <location>
        <begin position="65"/>
        <end position="79"/>
    </location>
</feature>
<dbReference type="OrthoDB" id="5973539at2759"/>
<accession>A0A366QKR7</accession>
<dbReference type="Proteomes" id="UP000253153">
    <property type="component" value="Unassembled WGS sequence"/>
</dbReference>
<dbReference type="RefSeq" id="XP_031010292.1">
    <property type="nucleotide sequence ID" value="XM_031165654.1"/>
</dbReference>
<gene>
    <name evidence="3" type="ORF">FIESC28_11532</name>
</gene>
<keyword evidence="4" id="KW-1185">Reference proteome</keyword>
<feature type="region of interest" description="Disordered" evidence="1">
    <location>
        <begin position="1"/>
        <end position="107"/>
    </location>
</feature>
<evidence type="ECO:0000313" key="3">
    <source>
        <dbReference type="EMBL" id="RBR04605.1"/>
    </source>
</evidence>
<dbReference type="PROSITE" id="PS00036">
    <property type="entry name" value="BZIP_BASIC"/>
    <property type="match status" value="1"/>
</dbReference>
<feature type="compositionally biased region" description="Basic and acidic residues" evidence="1">
    <location>
        <begin position="35"/>
        <end position="57"/>
    </location>
</feature>
<dbReference type="InterPro" id="IPR021833">
    <property type="entry name" value="DUF3425"/>
</dbReference>
<dbReference type="PANTHER" id="PTHR38116">
    <property type="entry name" value="CHROMOSOME 7, WHOLE GENOME SHOTGUN SEQUENCE"/>
    <property type="match status" value="1"/>
</dbReference>
<evidence type="ECO:0000256" key="1">
    <source>
        <dbReference type="SAM" id="MobiDB-lite"/>
    </source>
</evidence>
<sequence>MNTIDTNKVNTMKRSGRDDPDAAQPPAKHRVLTPARREQNRLAQKAYRERQKEERRIIKEKRSRAKDNPRPRPLLKRDAPVQQEDQDPGQLTKFIEPVSPSTTESSNESNFPDVYLNMLQFFPTAFFGSCLTNARSLGFDLDVVANCNADNISPFFQPSISGTPNCRALGSAFISSFNNTNVPVHLRPTLAQILIPHHISLDLVPLPFLRERAIMASAALPSTFNIWEMKLDIYARGGLTTWRLGSGMGEKSKDSYPPWDMKSWEAAPWFLDKWCMVMGKDYERIQQQSIGWQVVRDMICSQDTFQGLNECLVT</sequence>
<dbReference type="PANTHER" id="PTHR38116:SF8">
    <property type="entry name" value="BZIP DOMAIN-CONTAINING PROTEIN"/>
    <property type="match status" value="1"/>
</dbReference>
<proteinExistence type="predicted"/>
<dbReference type="InterPro" id="IPR004827">
    <property type="entry name" value="bZIP"/>
</dbReference>